<organism evidence="1 2">
    <name type="scientific">Delftia lacustris</name>
    <dbReference type="NCBI Taxonomy" id="558537"/>
    <lineage>
        <taxon>Bacteria</taxon>
        <taxon>Pseudomonadati</taxon>
        <taxon>Pseudomonadota</taxon>
        <taxon>Betaproteobacteria</taxon>
        <taxon>Burkholderiales</taxon>
        <taxon>Comamonadaceae</taxon>
        <taxon>Delftia</taxon>
    </lineage>
</organism>
<proteinExistence type="predicted"/>
<gene>
    <name evidence="1" type="ORF">SAMN05421547_11440</name>
</gene>
<sequence>MKCAPWQIAVLSPGVCLGICGQCNAGLTVALSVG</sequence>
<dbReference type="AlphaFoldDB" id="A0A1H3QZQ7"/>
<reference evidence="1 2" key="1">
    <citation type="submission" date="2016-10" db="EMBL/GenBank/DDBJ databases">
        <authorList>
            <person name="de Groot N.N."/>
        </authorList>
    </citation>
    <scope>NUCLEOTIDE SEQUENCE [LARGE SCALE GENOMIC DNA]</scope>
    <source>
        <strain evidence="1 2">LMG 24775</strain>
    </source>
</reference>
<dbReference type="EMBL" id="FNPE01000014">
    <property type="protein sequence ID" value="SDZ19024.1"/>
    <property type="molecule type" value="Genomic_DNA"/>
</dbReference>
<protein>
    <submittedName>
        <fullName evidence="1">Uncharacterized protein</fullName>
    </submittedName>
</protein>
<evidence type="ECO:0000313" key="1">
    <source>
        <dbReference type="EMBL" id="SDZ19024.1"/>
    </source>
</evidence>
<dbReference type="Proteomes" id="UP000183417">
    <property type="component" value="Unassembled WGS sequence"/>
</dbReference>
<evidence type="ECO:0000313" key="2">
    <source>
        <dbReference type="Proteomes" id="UP000183417"/>
    </source>
</evidence>
<name>A0A1H3QZQ7_9BURK</name>
<accession>A0A1H3QZQ7</accession>